<evidence type="ECO:0000256" key="1">
    <source>
        <dbReference type="SAM" id="MobiDB-lite"/>
    </source>
</evidence>
<dbReference type="EMBL" id="BOMS01000183">
    <property type="protein sequence ID" value="GIE73641.1"/>
    <property type="molecule type" value="Genomic_DNA"/>
</dbReference>
<reference evidence="2 3" key="1">
    <citation type="submission" date="2021-01" db="EMBL/GenBank/DDBJ databases">
        <title>Whole genome shotgun sequence of Actinoplanes palleronii NBRC 14916.</title>
        <authorList>
            <person name="Komaki H."/>
            <person name="Tamura T."/>
        </authorList>
    </citation>
    <scope>NUCLEOTIDE SEQUENCE [LARGE SCALE GENOMIC DNA]</scope>
    <source>
        <strain evidence="2 3">NBRC 14916</strain>
    </source>
</reference>
<organism evidence="2 3">
    <name type="scientific">Actinoplanes palleronii</name>
    <dbReference type="NCBI Taxonomy" id="113570"/>
    <lineage>
        <taxon>Bacteria</taxon>
        <taxon>Bacillati</taxon>
        <taxon>Actinomycetota</taxon>
        <taxon>Actinomycetes</taxon>
        <taxon>Micromonosporales</taxon>
        <taxon>Micromonosporaceae</taxon>
        <taxon>Actinoplanes</taxon>
    </lineage>
</organism>
<protein>
    <submittedName>
        <fullName evidence="2">Uncharacterized protein</fullName>
    </submittedName>
</protein>
<dbReference type="RefSeq" id="WP_203831199.1">
    <property type="nucleotide sequence ID" value="NZ_BAAATY010000071.1"/>
</dbReference>
<proteinExistence type="predicted"/>
<sequence>MVAVRSLREIFGELAGAGEHTGADPAALLARSGHPDLPEELVAQAVSGFAETARPEIAEHLSAYVMAHSPIPGPGGEAFVSWVDLLATAPTDDFGLDFGAGADHAEHEAVTATDHDVFDAEDWAPAELEDWAPAAGEHVGLEAPETDDDDADADPEDLFD</sequence>
<evidence type="ECO:0000313" key="3">
    <source>
        <dbReference type="Proteomes" id="UP000624709"/>
    </source>
</evidence>
<feature type="compositionally biased region" description="Acidic residues" evidence="1">
    <location>
        <begin position="144"/>
        <end position="160"/>
    </location>
</feature>
<comment type="caution">
    <text evidence="2">The sequence shown here is derived from an EMBL/GenBank/DDBJ whole genome shotgun (WGS) entry which is preliminary data.</text>
</comment>
<dbReference type="Proteomes" id="UP000624709">
    <property type="component" value="Unassembled WGS sequence"/>
</dbReference>
<gene>
    <name evidence="2" type="ORF">Apa02nite_097490</name>
</gene>
<evidence type="ECO:0000313" key="2">
    <source>
        <dbReference type="EMBL" id="GIE73641.1"/>
    </source>
</evidence>
<name>A0ABQ4BSJ5_9ACTN</name>
<feature type="region of interest" description="Disordered" evidence="1">
    <location>
        <begin position="122"/>
        <end position="160"/>
    </location>
</feature>
<keyword evidence="3" id="KW-1185">Reference proteome</keyword>
<accession>A0ABQ4BSJ5</accession>